<evidence type="ECO:0000313" key="1">
    <source>
        <dbReference type="EMBL" id="KAK6748129.1"/>
    </source>
</evidence>
<comment type="caution">
    <text evidence="1">The sequence shown here is derived from an EMBL/GenBank/DDBJ whole genome shotgun (WGS) entry which is preliminary data.</text>
</comment>
<dbReference type="Proteomes" id="UP001303046">
    <property type="component" value="Unassembled WGS sequence"/>
</dbReference>
<organism evidence="1 2">
    <name type="scientific">Necator americanus</name>
    <name type="common">Human hookworm</name>
    <dbReference type="NCBI Taxonomy" id="51031"/>
    <lineage>
        <taxon>Eukaryota</taxon>
        <taxon>Metazoa</taxon>
        <taxon>Ecdysozoa</taxon>
        <taxon>Nematoda</taxon>
        <taxon>Chromadorea</taxon>
        <taxon>Rhabditida</taxon>
        <taxon>Rhabditina</taxon>
        <taxon>Rhabditomorpha</taxon>
        <taxon>Strongyloidea</taxon>
        <taxon>Ancylostomatidae</taxon>
        <taxon>Bunostominae</taxon>
        <taxon>Necator</taxon>
    </lineage>
</organism>
<protein>
    <submittedName>
        <fullName evidence="1">Uncharacterized protein</fullName>
    </submittedName>
</protein>
<gene>
    <name evidence="1" type="primary">Necator_chrIV.g14305</name>
    <name evidence="1" type="ORF">RB195_001011</name>
</gene>
<sequence>MNDPFNSDYITFVFSDNLYEGGGSSAPQFEGDNVMCEHYDAFIEPEGKKRMVALGRYIGKIRKFSCLLTSSKKRLFNWHFWSPFARKLLAIAKNISNITLNRRMQRARFWFLIEISQQL</sequence>
<dbReference type="EMBL" id="JAVFWL010000004">
    <property type="protein sequence ID" value="KAK6748129.1"/>
    <property type="molecule type" value="Genomic_DNA"/>
</dbReference>
<proteinExistence type="predicted"/>
<reference evidence="1 2" key="1">
    <citation type="submission" date="2023-08" db="EMBL/GenBank/DDBJ databases">
        <title>A Necator americanus chromosomal reference genome.</title>
        <authorList>
            <person name="Ilik V."/>
            <person name="Petrzelkova K.J."/>
            <person name="Pardy F."/>
            <person name="Fuh T."/>
            <person name="Niatou-Singa F.S."/>
            <person name="Gouil Q."/>
            <person name="Baker L."/>
            <person name="Ritchie M.E."/>
            <person name="Jex A.R."/>
            <person name="Gazzola D."/>
            <person name="Li H."/>
            <person name="Toshio Fujiwara R."/>
            <person name="Zhan B."/>
            <person name="Aroian R.V."/>
            <person name="Pafco B."/>
            <person name="Schwarz E.M."/>
        </authorList>
    </citation>
    <scope>NUCLEOTIDE SEQUENCE [LARGE SCALE GENOMIC DNA]</scope>
    <source>
        <strain evidence="1 2">Aroian</strain>
        <tissue evidence="1">Whole animal</tissue>
    </source>
</reference>
<name>A0ABR1DCB2_NECAM</name>
<evidence type="ECO:0000313" key="2">
    <source>
        <dbReference type="Proteomes" id="UP001303046"/>
    </source>
</evidence>
<keyword evidence="2" id="KW-1185">Reference proteome</keyword>
<accession>A0ABR1DCB2</accession>